<keyword evidence="6 10" id="KW-0808">Transferase</keyword>
<evidence type="ECO:0000256" key="3">
    <source>
        <dbReference type="ARBA" id="ARBA00012560"/>
    </source>
</evidence>
<feature type="compositionally biased region" description="Low complexity" evidence="11">
    <location>
        <begin position="594"/>
        <end position="612"/>
    </location>
</feature>
<proteinExistence type="inferred from homology"/>
<dbReference type="EC" id="2.4.1.25" evidence="3 10"/>
<dbReference type="SUPFAM" id="SSF51445">
    <property type="entry name" value="(Trans)glycosidases"/>
    <property type="match status" value="1"/>
</dbReference>
<keyword evidence="7 10" id="KW-0119">Carbohydrate metabolism</keyword>
<dbReference type="Gene3D" id="3.20.20.80">
    <property type="entry name" value="Glycosidases"/>
    <property type="match status" value="1"/>
</dbReference>
<dbReference type="RefSeq" id="WP_342630253.1">
    <property type="nucleotide sequence ID" value="NZ_CP152276.1"/>
</dbReference>
<dbReference type="InterPro" id="IPR003385">
    <property type="entry name" value="Glyco_hydro_77"/>
</dbReference>
<evidence type="ECO:0000256" key="4">
    <source>
        <dbReference type="ARBA" id="ARBA00020295"/>
    </source>
</evidence>
<name>A0ABZ3DCA6_9PROT</name>
<dbReference type="NCBIfam" id="TIGR00217">
    <property type="entry name" value="malQ"/>
    <property type="match status" value="1"/>
</dbReference>
<protein>
    <recommendedName>
        <fullName evidence="4 10">4-alpha-glucanotransferase</fullName>
        <ecNumber evidence="3 10">2.4.1.25</ecNumber>
    </recommendedName>
    <alternativeName>
        <fullName evidence="8 10">Amylomaltase</fullName>
    </alternativeName>
    <alternativeName>
        <fullName evidence="9 10">Disproportionating enzyme</fullName>
    </alternativeName>
</protein>
<organism evidence="12 13">
    <name type="scientific">Nguyenibacter vanlangensis</name>
    <dbReference type="NCBI Taxonomy" id="1216886"/>
    <lineage>
        <taxon>Bacteria</taxon>
        <taxon>Pseudomonadati</taxon>
        <taxon>Pseudomonadota</taxon>
        <taxon>Alphaproteobacteria</taxon>
        <taxon>Acetobacterales</taxon>
        <taxon>Acetobacteraceae</taxon>
        <taxon>Nguyenibacter</taxon>
    </lineage>
</organism>
<evidence type="ECO:0000256" key="7">
    <source>
        <dbReference type="ARBA" id="ARBA00023277"/>
    </source>
</evidence>
<evidence type="ECO:0000313" key="13">
    <source>
        <dbReference type="Proteomes" id="UP001449795"/>
    </source>
</evidence>
<reference evidence="12 13" key="1">
    <citation type="submission" date="2024-04" db="EMBL/GenBank/DDBJ databases">
        <title>Complete genome sequence of Nguyenibacter vanlangesis HBCM-1154, a strain capable of nitrogen fixation, IAA production, and phosphorus solubilization isolated from sugarcane soil.</title>
        <authorList>
            <person name="MY HANH P."/>
        </authorList>
    </citation>
    <scope>NUCLEOTIDE SEQUENCE [LARGE SCALE GENOMIC DNA]</scope>
    <source>
        <strain evidence="12 13">HBCM 1154</strain>
    </source>
</reference>
<dbReference type="PANTHER" id="PTHR32438:SF5">
    <property type="entry name" value="4-ALPHA-GLUCANOTRANSFERASE DPE1, CHLOROPLASTIC_AMYLOPLASTIC"/>
    <property type="match status" value="1"/>
</dbReference>
<comment type="similarity">
    <text evidence="2 10">Belongs to the disproportionating enzyme family.</text>
</comment>
<dbReference type="Proteomes" id="UP001449795">
    <property type="component" value="Chromosome"/>
</dbReference>
<dbReference type="InterPro" id="IPR017853">
    <property type="entry name" value="GH"/>
</dbReference>
<dbReference type="PANTHER" id="PTHR32438">
    <property type="entry name" value="4-ALPHA-GLUCANOTRANSFERASE DPE1, CHLOROPLASTIC/AMYLOPLASTIC"/>
    <property type="match status" value="1"/>
</dbReference>
<feature type="region of interest" description="Disordered" evidence="11">
    <location>
        <begin position="594"/>
        <end position="624"/>
    </location>
</feature>
<evidence type="ECO:0000256" key="6">
    <source>
        <dbReference type="ARBA" id="ARBA00022679"/>
    </source>
</evidence>
<gene>
    <name evidence="12" type="primary">malQ</name>
    <name evidence="12" type="ORF">AAC691_16525</name>
</gene>
<evidence type="ECO:0000256" key="2">
    <source>
        <dbReference type="ARBA" id="ARBA00005684"/>
    </source>
</evidence>
<dbReference type="GO" id="GO:0004134">
    <property type="term" value="F:4-alpha-glucanotransferase activity"/>
    <property type="evidence" value="ECO:0007669"/>
    <property type="project" value="UniProtKB-EC"/>
</dbReference>
<keyword evidence="13" id="KW-1185">Reference proteome</keyword>
<evidence type="ECO:0000313" key="12">
    <source>
        <dbReference type="EMBL" id="XAE45106.1"/>
    </source>
</evidence>
<dbReference type="Pfam" id="PF02446">
    <property type="entry name" value="Glyco_hydro_77"/>
    <property type="match status" value="1"/>
</dbReference>
<evidence type="ECO:0000256" key="1">
    <source>
        <dbReference type="ARBA" id="ARBA00000439"/>
    </source>
</evidence>
<keyword evidence="5 10" id="KW-0328">Glycosyltransferase</keyword>
<comment type="catalytic activity">
    <reaction evidence="1 10">
        <text>Transfers a segment of a (1-&gt;4)-alpha-D-glucan to a new position in an acceptor, which may be glucose or a (1-&gt;4)-alpha-D-glucan.</text>
        <dbReference type="EC" id="2.4.1.25"/>
    </reaction>
</comment>
<evidence type="ECO:0000256" key="9">
    <source>
        <dbReference type="ARBA" id="ARBA00031501"/>
    </source>
</evidence>
<evidence type="ECO:0000256" key="8">
    <source>
        <dbReference type="ARBA" id="ARBA00031423"/>
    </source>
</evidence>
<evidence type="ECO:0000256" key="10">
    <source>
        <dbReference type="RuleBase" id="RU361207"/>
    </source>
</evidence>
<evidence type="ECO:0000256" key="11">
    <source>
        <dbReference type="SAM" id="MobiDB-lite"/>
    </source>
</evidence>
<evidence type="ECO:0000256" key="5">
    <source>
        <dbReference type="ARBA" id="ARBA00022676"/>
    </source>
</evidence>
<accession>A0ABZ3DCA6</accession>
<sequence length="698" mass="74652">MDDGALRSRARRAGLSTSWRDAGGTLHRVGADSLRSLLRVLEGSADMPPHALPPLLVGQVGQATRLPGFTRAEHPAYTIKCEDGTILTGRARRGRDGALTLPAIRQVGYHALDIAGAHATLAIAPSACRTLAEATHGGRAWGLAAQIYGLRARHDGGIGHFGALADLARQAGQAGADALAVSPVHAMFTARPDQYSPYSPSSRLFLNVLLADMRCWFTAHDIGQVLRRLHVAPSAVLALENAPLIDWPQASALRLQVLRGLYDDYIRPAPPAEMTDFVAAQGRKLHLHAVFETIHAQQVRRGPRGGNWRIWPTALRNPGNPEVARIAAERRNDVGFHLFLQWLAARSLDHAGAAARQAGMRIGLIADLAVGTDPTGSQCWSDQDDFLIGASVGAPPDPLGPLGQNWGLTTFSPGALRTHGYRAFIDTLRATLARQGGVRIDHVMGLERLWIIPEGASATDGAYLAFPRQDLMRLVALESARHGAIVIGEDLGTVSPGFRGHAARRAILGMNVLWFQRGADGAFLPPEKWGRNAVAMTTTHDLPTVAGWWQGTDIAWRRALRQLPRDTRADDVQAARARDRAALWTVLRPAAAAADRSSAQPSAAQPSAAQPSADPPPATPDGAAMVTDAASRFVGATASPLAILPLEDLLGLSEQPNLPGTVSGHPNWQRRYPAGRDLLAGPDAARRLALLRDGRQAP</sequence>
<dbReference type="EMBL" id="CP152276">
    <property type="protein sequence ID" value="XAE45106.1"/>
    <property type="molecule type" value="Genomic_DNA"/>
</dbReference>